<evidence type="ECO:0000313" key="2">
    <source>
        <dbReference type="EMBL" id="KAF3578964.1"/>
    </source>
</evidence>
<dbReference type="Proteomes" id="UP000266723">
    <property type="component" value="Unassembled WGS sequence"/>
</dbReference>
<evidence type="ECO:0000256" key="1">
    <source>
        <dbReference type="SAM" id="MobiDB-lite"/>
    </source>
</evidence>
<reference evidence="2 3" key="1">
    <citation type="journal article" date="2020" name="BMC Genomics">
        <title>Intraspecific diversification of the crop wild relative Brassica cretica Lam. using demographic model selection.</title>
        <authorList>
            <person name="Kioukis A."/>
            <person name="Michalopoulou V.A."/>
            <person name="Briers L."/>
            <person name="Pirintsos S."/>
            <person name="Studholme D.J."/>
            <person name="Pavlidis P."/>
            <person name="Sarris P.F."/>
        </authorList>
    </citation>
    <scope>NUCLEOTIDE SEQUENCE [LARGE SCALE GENOMIC DNA]</scope>
    <source>
        <strain evidence="3">cv. PFS-1207/04</strain>
    </source>
</reference>
<name>A0ABQ7DMS9_BRACR</name>
<proteinExistence type="predicted"/>
<accession>A0ABQ7DMS9</accession>
<organism evidence="2 3">
    <name type="scientific">Brassica cretica</name>
    <name type="common">Mustard</name>
    <dbReference type="NCBI Taxonomy" id="69181"/>
    <lineage>
        <taxon>Eukaryota</taxon>
        <taxon>Viridiplantae</taxon>
        <taxon>Streptophyta</taxon>
        <taxon>Embryophyta</taxon>
        <taxon>Tracheophyta</taxon>
        <taxon>Spermatophyta</taxon>
        <taxon>Magnoliopsida</taxon>
        <taxon>eudicotyledons</taxon>
        <taxon>Gunneridae</taxon>
        <taxon>Pentapetalae</taxon>
        <taxon>rosids</taxon>
        <taxon>malvids</taxon>
        <taxon>Brassicales</taxon>
        <taxon>Brassicaceae</taxon>
        <taxon>Brassiceae</taxon>
        <taxon>Brassica</taxon>
    </lineage>
</organism>
<gene>
    <name evidence="2" type="ORF">DY000_02031243</name>
</gene>
<feature type="compositionally biased region" description="Basic and acidic residues" evidence="1">
    <location>
        <begin position="77"/>
        <end position="89"/>
    </location>
</feature>
<evidence type="ECO:0000313" key="3">
    <source>
        <dbReference type="Proteomes" id="UP000266723"/>
    </source>
</evidence>
<feature type="region of interest" description="Disordered" evidence="1">
    <location>
        <begin position="55"/>
        <end position="89"/>
    </location>
</feature>
<dbReference type="EMBL" id="QGKV02000649">
    <property type="protein sequence ID" value="KAF3578964.1"/>
    <property type="molecule type" value="Genomic_DNA"/>
</dbReference>
<feature type="compositionally biased region" description="Basic residues" evidence="1">
    <location>
        <begin position="55"/>
        <end position="70"/>
    </location>
</feature>
<comment type="caution">
    <text evidence="2">The sequence shown here is derived from an EMBL/GenBank/DDBJ whole genome shotgun (WGS) entry which is preliminary data.</text>
</comment>
<protein>
    <submittedName>
        <fullName evidence="2">Uncharacterized protein</fullName>
    </submittedName>
</protein>
<sequence>MEESLIGKLPFYPEAGMEARVGTGVPVGRSLEAGVYSGVFFSNSNQTWNCKRYASKHMKKPGPPPSHRKALLTLPSEPRRLSSHELSHK</sequence>
<keyword evidence="3" id="KW-1185">Reference proteome</keyword>